<dbReference type="InterPro" id="IPR029063">
    <property type="entry name" value="SAM-dependent_MTases_sf"/>
</dbReference>
<dbReference type="AlphaFoldDB" id="X1U2J5"/>
<reference evidence="2" key="1">
    <citation type="journal article" date="2014" name="Front. Microbiol.">
        <title>High frequency of phylogenetically diverse reductive dehalogenase-homologous genes in deep subseafloor sedimentary metagenomes.</title>
        <authorList>
            <person name="Kawai M."/>
            <person name="Futagami T."/>
            <person name="Toyoda A."/>
            <person name="Takaki Y."/>
            <person name="Nishi S."/>
            <person name="Hori S."/>
            <person name="Arai W."/>
            <person name="Tsubouchi T."/>
            <person name="Morono Y."/>
            <person name="Uchiyama I."/>
            <person name="Ito T."/>
            <person name="Fujiyama A."/>
            <person name="Inagaki F."/>
            <person name="Takami H."/>
        </authorList>
    </citation>
    <scope>NUCLEOTIDE SEQUENCE</scope>
    <source>
        <strain evidence="2">Expedition CK06-06</strain>
    </source>
</reference>
<dbReference type="InterPro" id="IPR013216">
    <property type="entry name" value="Methyltransf_11"/>
</dbReference>
<name>X1U2J5_9ZZZZ</name>
<feature type="non-terminal residue" evidence="2">
    <location>
        <position position="1"/>
    </location>
</feature>
<feature type="domain" description="Methyltransferase type 11" evidence="1">
    <location>
        <begin position="9"/>
        <end position="64"/>
    </location>
</feature>
<organism evidence="2">
    <name type="scientific">marine sediment metagenome</name>
    <dbReference type="NCBI Taxonomy" id="412755"/>
    <lineage>
        <taxon>unclassified sequences</taxon>
        <taxon>metagenomes</taxon>
        <taxon>ecological metagenomes</taxon>
    </lineage>
</organism>
<dbReference type="EMBL" id="BARW01032296">
    <property type="protein sequence ID" value="GAJ11749.1"/>
    <property type="molecule type" value="Genomic_DNA"/>
</dbReference>
<dbReference type="GO" id="GO:0008757">
    <property type="term" value="F:S-adenosylmethionine-dependent methyltransferase activity"/>
    <property type="evidence" value="ECO:0007669"/>
    <property type="project" value="InterPro"/>
</dbReference>
<protein>
    <recommendedName>
        <fullName evidence="1">Methyltransferase type 11 domain-containing protein</fullName>
    </recommendedName>
</protein>
<dbReference type="Pfam" id="PF08241">
    <property type="entry name" value="Methyltransf_11"/>
    <property type="match status" value="1"/>
</dbReference>
<proteinExistence type="predicted"/>
<dbReference type="SUPFAM" id="SSF53335">
    <property type="entry name" value="S-adenosyl-L-methionine-dependent methyltransferases"/>
    <property type="match status" value="1"/>
</dbReference>
<dbReference type="CDD" id="cd02440">
    <property type="entry name" value="AdoMet_MTases"/>
    <property type="match status" value="1"/>
</dbReference>
<comment type="caution">
    <text evidence="2">The sequence shown here is derived from an EMBL/GenBank/DDBJ whole genome shotgun (WGS) entry which is preliminary data.</text>
</comment>
<dbReference type="Gene3D" id="3.40.50.150">
    <property type="entry name" value="Vaccinia Virus protein VP39"/>
    <property type="match status" value="1"/>
</dbReference>
<accession>X1U2J5</accession>
<evidence type="ECO:0000313" key="2">
    <source>
        <dbReference type="EMBL" id="GAJ11749.1"/>
    </source>
</evidence>
<gene>
    <name evidence="2" type="ORF">S12H4_51159</name>
</gene>
<evidence type="ECO:0000259" key="1">
    <source>
        <dbReference type="Pfam" id="PF08241"/>
    </source>
</evidence>
<sequence length="168" mass="19647">LLQGTRKTEVKVDYKVMDLTQKLNFPDAEFDVVLANMVLMDIPRIDIAIAEFARILKENGVLVFCITHPCFFCYDWVQDKKGAKLYKPISDYLNENVEELTFWGKTLHYHRPLSYYFDLLEANEFCVASLKEPIPSNELLQKHPEWEYHTRIPSFIALKAILRSKESA</sequence>